<dbReference type="Gene3D" id="1.10.10.10">
    <property type="entry name" value="Winged helix-like DNA-binding domain superfamily/Winged helix DNA-binding domain"/>
    <property type="match status" value="1"/>
</dbReference>
<evidence type="ECO:0000313" key="8">
    <source>
        <dbReference type="Proteomes" id="UP000199480"/>
    </source>
</evidence>
<dbReference type="GeneID" id="78501090"/>
<evidence type="ECO:0000259" key="4">
    <source>
        <dbReference type="PROSITE" id="PS50987"/>
    </source>
</evidence>
<dbReference type="GO" id="GO:0003700">
    <property type="term" value="F:DNA-binding transcription factor activity"/>
    <property type="evidence" value="ECO:0007669"/>
    <property type="project" value="InterPro"/>
</dbReference>
<evidence type="ECO:0000256" key="3">
    <source>
        <dbReference type="ARBA" id="ARBA00023163"/>
    </source>
</evidence>
<dbReference type="STRING" id="604330.SAMN04489857_1758"/>
<dbReference type="SMART" id="SM00418">
    <property type="entry name" value="HTH_ARSR"/>
    <property type="match status" value="1"/>
</dbReference>
<dbReference type="EMBL" id="LT629759">
    <property type="protein sequence ID" value="SDR95869.1"/>
    <property type="molecule type" value="Genomic_DNA"/>
</dbReference>
<dbReference type="InterPro" id="IPR051011">
    <property type="entry name" value="Metal_resp_trans_reg"/>
</dbReference>
<dbReference type="PROSITE" id="PS50987">
    <property type="entry name" value="HTH_ARSR_2"/>
    <property type="match status" value="1"/>
</dbReference>
<reference evidence="6" key="1">
    <citation type="submission" date="2016-10" db="EMBL/GenBank/DDBJ databases">
        <authorList>
            <person name="de Groot N.N."/>
        </authorList>
    </citation>
    <scope>NUCLEOTIDE SEQUENCE [LARGE SCALE GENOMIC DNA]</scope>
    <source>
        <strain evidence="5">DSM 22619</strain>
        <strain evidence="6">DSM 22620</strain>
    </source>
</reference>
<keyword evidence="1" id="KW-0805">Transcription regulation</keyword>
<feature type="domain" description="HTH arsR-type" evidence="4">
    <location>
        <begin position="25"/>
        <end position="119"/>
    </location>
</feature>
<dbReference type="PANTHER" id="PTHR43132:SF6">
    <property type="entry name" value="HTH-TYPE TRANSCRIPTIONAL REPRESSOR CZRA"/>
    <property type="match status" value="1"/>
</dbReference>
<dbReference type="InterPro" id="IPR036390">
    <property type="entry name" value="WH_DNA-bd_sf"/>
</dbReference>
<organism evidence="6 8">
    <name type="scientific">Parafannyhessea umbonata</name>
    <dbReference type="NCBI Taxonomy" id="604330"/>
    <lineage>
        <taxon>Bacteria</taxon>
        <taxon>Bacillati</taxon>
        <taxon>Actinomycetota</taxon>
        <taxon>Coriobacteriia</taxon>
        <taxon>Coriobacteriales</taxon>
        <taxon>Atopobiaceae</taxon>
        <taxon>Parafannyhessea</taxon>
    </lineage>
</organism>
<accession>A0A1H1NBY0</accession>
<dbReference type="NCBIfam" id="NF033788">
    <property type="entry name" value="HTH_metalloreg"/>
    <property type="match status" value="1"/>
</dbReference>
<evidence type="ECO:0000313" key="7">
    <source>
        <dbReference type="Proteomes" id="UP000198528"/>
    </source>
</evidence>
<dbReference type="AlphaFoldDB" id="A0A1H1NBY0"/>
<keyword evidence="2" id="KW-0238">DNA-binding</keyword>
<dbReference type="EMBL" id="FMZL01000004">
    <property type="protein sequence ID" value="SDC16737.1"/>
    <property type="molecule type" value="Genomic_DNA"/>
</dbReference>
<evidence type="ECO:0000256" key="2">
    <source>
        <dbReference type="ARBA" id="ARBA00023125"/>
    </source>
</evidence>
<sequence length="122" mass="13486">MAETHMTNGCGCKIANDDTLRAHLANDDVVYSATQIFDALSDSTRFQILGVLVLGEKSVSDLQEVCHVSQSAISHQLRLLRDRGLVNARRDGQRMIYSLADEHVEQLLRVGLSHAAEDARPE</sequence>
<proteinExistence type="predicted"/>
<dbReference type="InterPro" id="IPR036388">
    <property type="entry name" value="WH-like_DNA-bd_sf"/>
</dbReference>
<keyword evidence="7" id="KW-1185">Reference proteome</keyword>
<dbReference type="InterPro" id="IPR001845">
    <property type="entry name" value="HTH_ArsR_DNA-bd_dom"/>
</dbReference>
<dbReference type="InterPro" id="IPR011991">
    <property type="entry name" value="ArsR-like_HTH"/>
</dbReference>
<reference evidence="7 8" key="2">
    <citation type="submission" date="2016-10" db="EMBL/GenBank/DDBJ databases">
        <authorList>
            <person name="Varghese N."/>
            <person name="Submissions S."/>
        </authorList>
    </citation>
    <scope>NUCLEOTIDE SEQUENCE [LARGE SCALE GENOMIC DNA]</scope>
    <source>
        <strain evidence="7">DSM 22619</strain>
        <strain evidence="8">DSM 22620</strain>
    </source>
</reference>
<keyword evidence="3" id="KW-0804">Transcription</keyword>
<dbReference type="Proteomes" id="UP000199480">
    <property type="component" value="Chromosome I"/>
</dbReference>
<protein>
    <submittedName>
        <fullName evidence="5">ArsR family transcriptional regulator</fullName>
    </submittedName>
    <submittedName>
        <fullName evidence="6">Transcriptional regulator, ArsR family</fullName>
    </submittedName>
</protein>
<dbReference type="SUPFAM" id="SSF46785">
    <property type="entry name" value="Winged helix' DNA-binding domain"/>
    <property type="match status" value="1"/>
</dbReference>
<dbReference type="CDD" id="cd00090">
    <property type="entry name" value="HTH_ARSR"/>
    <property type="match status" value="1"/>
</dbReference>
<evidence type="ECO:0000313" key="6">
    <source>
        <dbReference type="EMBL" id="SDR95869.1"/>
    </source>
</evidence>
<evidence type="ECO:0000313" key="5">
    <source>
        <dbReference type="EMBL" id="SDC16737.1"/>
    </source>
</evidence>
<dbReference type="Proteomes" id="UP000198528">
    <property type="component" value="Unassembled WGS sequence"/>
</dbReference>
<dbReference type="RefSeq" id="WP_090845509.1">
    <property type="nucleotide sequence ID" value="NZ_FMZL01000004.1"/>
</dbReference>
<dbReference type="PANTHER" id="PTHR43132">
    <property type="entry name" value="ARSENICAL RESISTANCE OPERON REPRESSOR ARSR-RELATED"/>
    <property type="match status" value="1"/>
</dbReference>
<evidence type="ECO:0000256" key="1">
    <source>
        <dbReference type="ARBA" id="ARBA00023015"/>
    </source>
</evidence>
<dbReference type="PRINTS" id="PR00778">
    <property type="entry name" value="HTHARSR"/>
</dbReference>
<dbReference type="Pfam" id="PF01022">
    <property type="entry name" value="HTH_5"/>
    <property type="match status" value="1"/>
</dbReference>
<dbReference type="OrthoDB" id="9810923at2"/>
<dbReference type="GO" id="GO:0003677">
    <property type="term" value="F:DNA binding"/>
    <property type="evidence" value="ECO:0007669"/>
    <property type="project" value="UniProtKB-KW"/>
</dbReference>
<gene>
    <name evidence="5" type="ORF">SAMN04487824_10496</name>
    <name evidence="6" type="ORF">SAMN04489857_1758</name>
</gene>
<name>A0A1H1NBY0_9ACTN</name>